<comment type="subcellular location">
    <subcellularLocation>
        <location evidence="1">Periplasm</location>
    </subcellularLocation>
</comment>
<dbReference type="PIRSF" id="PIRSF002741">
    <property type="entry name" value="MppA"/>
    <property type="match status" value="1"/>
</dbReference>
<evidence type="ECO:0000256" key="3">
    <source>
        <dbReference type="ARBA" id="ARBA00022729"/>
    </source>
</evidence>
<proteinExistence type="inferred from homology"/>
<evidence type="ECO:0000259" key="5">
    <source>
        <dbReference type="Pfam" id="PF00496"/>
    </source>
</evidence>
<dbReference type="PANTHER" id="PTHR30290:SF38">
    <property type="entry name" value="D,D-DIPEPTIDE-BINDING PERIPLASMIC PROTEIN DDPA-RELATED"/>
    <property type="match status" value="1"/>
</dbReference>
<evidence type="ECO:0000256" key="4">
    <source>
        <dbReference type="SAM" id="SignalP"/>
    </source>
</evidence>
<dbReference type="GO" id="GO:0043190">
    <property type="term" value="C:ATP-binding cassette (ABC) transporter complex"/>
    <property type="evidence" value="ECO:0007669"/>
    <property type="project" value="InterPro"/>
</dbReference>
<protein>
    <submittedName>
        <fullName evidence="6">Peptide/nickel transport system substrate-binding protein</fullName>
    </submittedName>
</protein>
<feature type="signal peptide" evidence="4">
    <location>
        <begin position="1"/>
        <end position="34"/>
    </location>
</feature>
<evidence type="ECO:0000256" key="1">
    <source>
        <dbReference type="ARBA" id="ARBA00004418"/>
    </source>
</evidence>
<dbReference type="Proteomes" id="UP000278222">
    <property type="component" value="Unassembled WGS sequence"/>
</dbReference>
<evidence type="ECO:0000256" key="2">
    <source>
        <dbReference type="ARBA" id="ARBA00005695"/>
    </source>
</evidence>
<dbReference type="InterPro" id="IPR000914">
    <property type="entry name" value="SBP_5_dom"/>
</dbReference>
<dbReference type="InterPro" id="IPR030678">
    <property type="entry name" value="Peptide/Ni-bd"/>
</dbReference>
<dbReference type="Gene3D" id="3.40.190.10">
    <property type="entry name" value="Periplasmic binding protein-like II"/>
    <property type="match status" value="1"/>
</dbReference>
<dbReference type="RefSeq" id="WP_197735803.1">
    <property type="nucleotide sequence ID" value="NZ_AP019700.1"/>
</dbReference>
<dbReference type="GO" id="GO:1904680">
    <property type="term" value="F:peptide transmembrane transporter activity"/>
    <property type="evidence" value="ECO:0007669"/>
    <property type="project" value="TreeGrafter"/>
</dbReference>
<dbReference type="Gene3D" id="3.10.105.10">
    <property type="entry name" value="Dipeptide-binding Protein, Domain 3"/>
    <property type="match status" value="1"/>
</dbReference>
<dbReference type="PANTHER" id="PTHR30290">
    <property type="entry name" value="PERIPLASMIC BINDING COMPONENT OF ABC TRANSPORTER"/>
    <property type="match status" value="1"/>
</dbReference>
<dbReference type="Pfam" id="PF00496">
    <property type="entry name" value="SBP_bac_5"/>
    <property type="match status" value="1"/>
</dbReference>
<reference evidence="6 7" key="1">
    <citation type="submission" date="2018-11" db="EMBL/GenBank/DDBJ databases">
        <title>Genomic Encyclopedia of Type Strains, Phase IV (KMG-IV): sequencing the most valuable type-strain genomes for metagenomic binning, comparative biology and taxonomic classification.</title>
        <authorList>
            <person name="Goeker M."/>
        </authorList>
    </citation>
    <scope>NUCLEOTIDE SEQUENCE [LARGE SCALE GENOMIC DNA]</scope>
    <source>
        <strain evidence="6 7">DSM 5900</strain>
    </source>
</reference>
<evidence type="ECO:0000313" key="6">
    <source>
        <dbReference type="EMBL" id="ROQ00127.1"/>
    </source>
</evidence>
<organism evidence="6 7">
    <name type="scientific">Stella humosa</name>
    <dbReference type="NCBI Taxonomy" id="94"/>
    <lineage>
        <taxon>Bacteria</taxon>
        <taxon>Pseudomonadati</taxon>
        <taxon>Pseudomonadota</taxon>
        <taxon>Alphaproteobacteria</taxon>
        <taxon>Rhodospirillales</taxon>
        <taxon>Stellaceae</taxon>
        <taxon>Stella</taxon>
    </lineage>
</organism>
<keyword evidence="7" id="KW-1185">Reference proteome</keyword>
<dbReference type="AlphaFoldDB" id="A0A3N1MBP8"/>
<accession>A0A3N1MBP8</accession>
<comment type="caution">
    <text evidence="6">The sequence shown here is derived from an EMBL/GenBank/DDBJ whole genome shotgun (WGS) entry which is preliminary data.</text>
</comment>
<keyword evidence="3 4" id="KW-0732">Signal</keyword>
<dbReference type="CDD" id="cd08502">
    <property type="entry name" value="PBP2_NikA_DppA_OppA_like_16"/>
    <property type="match status" value="1"/>
</dbReference>
<dbReference type="InterPro" id="IPR039424">
    <property type="entry name" value="SBP_5"/>
</dbReference>
<dbReference type="GO" id="GO:0015833">
    <property type="term" value="P:peptide transport"/>
    <property type="evidence" value="ECO:0007669"/>
    <property type="project" value="TreeGrafter"/>
</dbReference>
<evidence type="ECO:0000313" key="7">
    <source>
        <dbReference type="Proteomes" id="UP000278222"/>
    </source>
</evidence>
<dbReference type="EMBL" id="RJKX01000013">
    <property type="protein sequence ID" value="ROQ00127.1"/>
    <property type="molecule type" value="Genomic_DNA"/>
</dbReference>
<gene>
    <name evidence="6" type="ORF">EDC65_1923</name>
</gene>
<comment type="similarity">
    <text evidence="2">Belongs to the bacterial solute-binding protein 5 family.</text>
</comment>
<name>A0A3N1MBP8_9PROT</name>
<dbReference type="SUPFAM" id="SSF53850">
    <property type="entry name" value="Periplasmic binding protein-like II"/>
    <property type="match status" value="1"/>
</dbReference>
<sequence>MDIRSTQAPLRLATLVVAGVSTAVLAAASLPALAQQPKTLRATMHADVRQLDPFWTTQTIVGIHGAMVYDTLFSSDANLQPQPQMVEKWTVSEDRKTYVFTLRDGLKFHDGTPVMAKDAVASMKRWGARDGAGKQLMGFTDSITATGDKTFEWKLKEPYGLVLDTLAKQGTNLPFVMREKEAMVDPFQQITEVVGSGPFVFKRDEWVPGSKTIYAKFADYVPRKEPASGHAGGKVVKVDRVEFIWMPDPQTAQSALVAGEIDYLENPQIDFLPMLESTPGIKLETNPAQGTMGLIQLNHLHPPFNNVKARQAMLHIINPQDFLNTIAADKKLQKLCYSYFGCGVPMETDAGSEPYKAAKDLKKAEQLFKEAGYKGEPITILHATDHQYINPANLVMIQQLRRASFLKLDVQAMDWGTVVSRRAKRETPAQGGWNIFITGTTVLSSANPVTNTWIGMGCEKANVGWPCNAEFEAARRAWGLAPDLETRQKLAVDLSKRLYDQVPFVSFAQWTSPVAYRSDKLSGVISTPSIPAMWNIEKK</sequence>
<dbReference type="GO" id="GO:0030288">
    <property type="term" value="C:outer membrane-bounded periplasmic space"/>
    <property type="evidence" value="ECO:0007669"/>
    <property type="project" value="UniProtKB-ARBA"/>
</dbReference>
<feature type="chain" id="PRO_5018197134" evidence="4">
    <location>
        <begin position="35"/>
        <end position="539"/>
    </location>
</feature>
<feature type="domain" description="Solute-binding protein family 5" evidence="5">
    <location>
        <begin position="80"/>
        <end position="440"/>
    </location>
</feature>